<evidence type="ECO:0000259" key="3">
    <source>
        <dbReference type="PROSITE" id="PS51201"/>
    </source>
</evidence>
<evidence type="ECO:0000313" key="7">
    <source>
        <dbReference type="Proteomes" id="UP000606991"/>
    </source>
</evidence>
<evidence type="ECO:0000313" key="4">
    <source>
        <dbReference type="EMBL" id="MBJ7593345.1"/>
    </source>
</evidence>
<keyword evidence="2" id="KW-0630">Potassium</keyword>
<protein>
    <submittedName>
        <fullName evidence="5">TrkA family potassium uptake protein</fullName>
    </submittedName>
</protein>
<dbReference type="RefSeq" id="WP_337308526.1">
    <property type="nucleotide sequence ID" value="NZ_JAEKNS010000007.1"/>
</dbReference>
<dbReference type="GO" id="GO:0015079">
    <property type="term" value="F:potassium ion transmembrane transporter activity"/>
    <property type="evidence" value="ECO:0007669"/>
    <property type="project" value="InterPro"/>
</dbReference>
<dbReference type="InterPro" id="IPR003148">
    <property type="entry name" value="RCK_N"/>
</dbReference>
<sequence length="151" mass="16140">MKVVIVGCGRVGSTLALELVAAGHDVTIVDERVSAFSRLGESFGGNMVVGTGIDESVLRRAGIEDADCFASVTNGDNRNIMAAQVAKVVFNVPRVITRIYDPIRERTYREFGLETICSTTIVSSMISTFLTTGENPAYPSAAPQDLAQAPR</sequence>
<keyword evidence="1" id="KW-0813">Transport</keyword>
<gene>
    <name evidence="5" type="ORF">DLM65_08990</name>
    <name evidence="4" type="ORF">JF886_00545</name>
</gene>
<dbReference type="Pfam" id="PF02254">
    <property type="entry name" value="TrkA_N"/>
    <property type="match status" value="1"/>
</dbReference>
<reference evidence="4 7" key="3">
    <citation type="submission" date="2020-10" db="EMBL/GenBank/DDBJ databases">
        <title>Ca. Dormibacterota MAGs.</title>
        <authorList>
            <person name="Montgomery K."/>
        </authorList>
    </citation>
    <scope>NUCLEOTIDE SEQUENCE [LARGE SCALE GENOMIC DNA]</scope>
    <source>
        <strain evidence="4">SC8812_S17_18</strain>
    </source>
</reference>
<dbReference type="InterPro" id="IPR050721">
    <property type="entry name" value="Trk_Ktr_HKT_K-transport"/>
</dbReference>
<dbReference type="GO" id="GO:0005886">
    <property type="term" value="C:plasma membrane"/>
    <property type="evidence" value="ECO:0007669"/>
    <property type="project" value="InterPro"/>
</dbReference>
<reference evidence="5 6" key="1">
    <citation type="journal article" date="2017" name="Nature">
        <title>Atmospheric trace gases support primary production in Antarctic desert surface soil.</title>
        <authorList>
            <person name="Ji M."/>
            <person name="Greening C."/>
            <person name="Vanwonterghem I."/>
            <person name="Carere C.R."/>
            <person name="Bay S.K."/>
            <person name="Steen J.A."/>
            <person name="Montgomery K."/>
            <person name="Lines T."/>
            <person name="Beardall J."/>
            <person name="van Dorst J."/>
            <person name="Snape I."/>
            <person name="Stott M.B."/>
            <person name="Hugenholtz P."/>
            <person name="Ferrari B.C."/>
        </authorList>
    </citation>
    <scope>NUCLEOTIDE SEQUENCE [LARGE SCALE GENOMIC DNA]</scope>
    <source>
        <strain evidence="5">RRmetagenome_bin12</strain>
    </source>
</reference>
<dbReference type="EMBL" id="QHBU01000169">
    <property type="protein sequence ID" value="PZR80158.1"/>
    <property type="molecule type" value="Genomic_DNA"/>
</dbReference>
<organism evidence="5 6">
    <name type="scientific">Candidatus Aeolococcus gillhamiae</name>
    <dbReference type="NCBI Taxonomy" id="3127015"/>
    <lineage>
        <taxon>Bacteria</taxon>
        <taxon>Bacillati</taxon>
        <taxon>Candidatus Dormiibacterota</taxon>
        <taxon>Candidatus Dormibacteria</taxon>
        <taxon>Candidatus Aeolococcales</taxon>
        <taxon>Candidatus Aeolococcaceae</taxon>
        <taxon>Candidatus Aeolococcus</taxon>
    </lineage>
</organism>
<dbReference type="EMBL" id="JAEKNS010000007">
    <property type="protein sequence ID" value="MBJ7593345.1"/>
    <property type="molecule type" value="Genomic_DNA"/>
</dbReference>
<evidence type="ECO:0000313" key="5">
    <source>
        <dbReference type="EMBL" id="PZR80158.1"/>
    </source>
</evidence>
<comment type="caution">
    <text evidence="5">The sequence shown here is derived from an EMBL/GenBank/DDBJ whole genome shotgun (WGS) entry which is preliminary data.</text>
</comment>
<dbReference type="Proteomes" id="UP000248724">
    <property type="component" value="Unassembled WGS sequence"/>
</dbReference>
<dbReference type="PANTHER" id="PTHR43833:SF8">
    <property type="entry name" value="TRK SYSTEM POTASSIUM UPTAKE PROTEIN TRKA"/>
    <property type="match status" value="1"/>
</dbReference>
<evidence type="ECO:0000256" key="2">
    <source>
        <dbReference type="ARBA" id="ARBA00022958"/>
    </source>
</evidence>
<feature type="domain" description="RCK N-terminal" evidence="3">
    <location>
        <begin position="1"/>
        <end position="123"/>
    </location>
</feature>
<dbReference type="Proteomes" id="UP000606991">
    <property type="component" value="Unassembled WGS sequence"/>
</dbReference>
<dbReference type="AlphaFoldDB" id="A0A2W6A462"/>
<dbReference type="Gene3D" id="3.40.50.720">
    <property type="entry name" value="NAD(P)-binding Rossmann-like Domain"/>
    <property type="match status" value="1"/>
</dbReference>
<keyword evidence="1" id="KW-0633">Potassium transport</keyword>
<dbReference type="PANTHER" id="PTHR43833">
    <property type="entry name" value="POTASSIUM CHANNEL PROTEIN 2-RELATED-RELATED"/>
    <property type="match status" value="1"/>
</dbReference>
<accession>A0A2W6A462</accession>
<evidence type="ECO:0000313" key="6">
    <source>
        <dbReference type="Proteomes" id="UP000248724"/>
    </source>
</evidence>
<dbReference type="PROSITE" id="PS51201">
    <property type="entry name" value="RCK_N"/>
    <property type="match status" value="1"/>
</dbReference>
<keyword evidence="1" id="KW-0406">Ion transport</keyword>
<name>A0A2W6A462_9BACT</name>
<proteinExistence type="predicted"/>
<dbReference type="InterPro" id="IPR006036">
    <property type="entry name" value="K_uptake_TrkA"/>
</dbReference>
<evidence type="ECO:0000256" key="1">
    <source>
        <dbReference type="ARBA" id="ARBA00022538"/>
    </source>
</evidence>
<dbReference type="SUPFAM" id="SSF51735">
    <property type="entry name" value="NAD(P)-binding Rossmann-fold domains"/>
    <property type="match status" value="1"/>
</dbReference>
<reference evidence="5" key="2">
    <citation type="submission" date="2018-05" db="EMBL/GenBank/DDBJ databases">
        <authorList>
            <person name="Ferrari B."/>
        </authorList>
    </citation>
    <scope>NUCLEOTIDE SEQUENCE</scope>
    <source>
        <strain evidence="5">RRmetagenome_bin12</strain>
    </source>
</reference>
<dbReference type="PRINTS" id="PR00335">
    <property type="entry name" value="KUPTAKETRKA"/>
</dbReference>
<accession>A0A934MYB0</accession>
<dbReference type="InterPro" id="IPR036291">
    <property type="entry name" value="NAD(P)-bd_dom_sf"/>
</dbReference>